<dbReference type="Proteomes" id="UP001232063">
    <property type="component" value="Unassembled WGS sequence"/>
</dbReference>
<dbReference type="EC" id="1.6.5.2" evidence="2"/>
<evidence type="ECO:0000313" key="3">
    <source>
        <dbReference type="Proteomes" id="UP001232063"/>
    </source>
</evidence>
<dbReference type="PANTHER" id="PTHR47129:SF1">
    <property type="entry name" value="NMRA-LIKE DOMAIN-CONTAINING PROTEIN"/>
    <property type="match status" value="1"/>
</dbReference>
<dbReference type="EMBL" id="JASJOU010000028">
    <property type="protein sequence ID" value="MDJ1506791.1"/>
    <property type="molecule type" value="Genomic_DNA"/>
</dbReference>
<proteinExistence type="predicted"/>
<protein>
    <submittedName>
        <fullName evidence="2">SDR family oxidoreductase</fullName>
        <ecNumber evidence="2">1.6.5.2</ecNumber>
    </submittedName>
</protein>
<dbReference type="AlphaFoldDB" id="A0AAE3UJG3"/>
<keyword evidence="3" id="KW-1185">Reference proteome</keyword>
<evidence type="ECO:0000313" key="2">
    <source>
        <dbReference type="EMBL" id="MDJ1506791.1"/>
    </source>
</evidence>
<dbReference type="GO" id="GO:0003955">
    <property type="term" value="F:NAD(P)H dehydrogenase (quinone) activity"/>
    <property type="evidence" value="ECO:0007669"/>
    <property type="project" value="UniProtKB-EC"/>
</dbReference>
<dbReference type="Gene3D" id="3.90.25.10">
    <property type="entry name" value="UDP-galactose 4-epimerase, domain 1"/>
    <property type="match status" value="1"/>
</dbReference>
<comment type="caution">
    <text evidence="2">The sequence shown here is derived from an EMBL/GenBank/DDBJ whole genome shotgun (WGS) entry which is preliminary data.</text>
</comment>
<evidence type="ECO:0000259" key="1">
    <source>
        <dbReference type="Pfam" id="PF05368"/>
    </source>
</evidence>
<gene>
    <name evidence="2" type="ORF">QNI22_39495</name>
</gene>
<name>A0AAE3UJG3_9BACT</name>
<dbReference type="RefSeq" id="WP_314519998.1">
    <property type="nucleotide sequence ID" value="NZ_JASJOU010000028.1"/>
</dbReference>
<dbReference type="InterPro" id="IPR052718">
    <property type="entry name" value="NmrA-type_oxidoreductase"/>
</dbReference>
<reference evidence="2" key="1">
    <citation type="submission" date="2023-05" db="EMBL/GenBank/DDBJ databases">
        <authorList>
            <person name="Zhang X."/>
        </authorList>
    </citation>
    <scope>NUCLEOTIDE SEQUENCE</scope>
    <source>
        <strain evidence="2">BD1B2-1</strain>
    </source>
</reference>
<accession>A0AAE3UJG3</accession>
<feature type="domain" description="NmrA-like" evidence="1">
    <location>
        <begin position="2"/>
        <end position="228"/>
    </location>
</feature>
<dbReference type="CDD" id="cd05269">
    <property type="entry name" value="TMR_SDR_a"/>
    <property type="match status" value="1"/>
</dbReference>
<dbReference type="SUPFAM" id="SSF51735">
    <property type="entry name" value="NAD(P)-binding Rossmann-fold domains"/>
    <property type="match status" value="1"/>
</dbReference>
<sequence>MILVTGANGHLGKAIIHSLLNKGVKPNTIIGLVRETAKAEDLQAKGITLRVGDYDWYPTLVKAFTGIDKLILVAGRDLTSRAEQHDSVITAAKEAGVKHLLYTSFFDENAVKNSPFDFVSSSIKTTDATIRESGIPYTIFKDNLYTELLPLLLGDKVMENGIYLPAGEGKAAYVTRTDIAEAIANVCLQEGHYNKEYNISNTENVSLAEIADILSTQGGVDIQYTSPSKAEYMATMEKAGLPPQSIKIFSALSEAISLGEFQSSSTDLELLLGRKPLSAKQFLTQTYFTTTTNVI</sequence>
<dbReference type="Gene3D" id="3.40.50.720">
    <property type="entry name" value="NAD(P)-binding Rossmann-like Domain"/>
    <property type="match status" value="1"/>
</dbReference>
<keyword evidence="2" id="KW-0560">Oxidoreductase</keyword>
<dbReference type="InterPro" id="IPR036291">
    <property type="entry name" value="NAD(P)-bd_dom_sf"/>
</dbReference>
<dbReference type="InterPro" id="IPR008030">
    <property type="entry name" value="NmrA-like"/>
</dbReference>
<organism evidence="2 3">
    <name type="scientific">Xanthocytophaga agilis</name>
    <dbReference type="NCBI Taxonomy" id="3048010"/>
    <lineage>
        <taxon>Bacteria</taxon>
        <taxon>Pseudomonadati</taxon>
        <taxon>Bacteroidota</taxon>
        <taxon>Cytophagia</taxon>
        <taxon>Cytophagales</taxon>
        <taxon>Rhodocytophagaceae</taxon>
        <taxon>Xanthocytophaga</taxon>
    </lineage>
</organism>
<dbReference type="PANTHER" id="PTHR47129">
    <property type="entry name" value="QUINONE OXIDOREDUCTASE 2"/>
    <property type="match status" value="1"/>
</dbReference>
<dbReference type="Pfam" id="PF05368">
    <property type="entry name" value="NmrA"/>
    <property type="match status" value="1"/>
</dbReference>